<dbReference type="SUPFAM" id="SSF55486">
    <property type="entry name" value="Metalloproteases ('zincins'), catalytic domain"/>
    <property type="match status" value="1"/>
</dbReference>
<dbReference type="AlphaFoldDB" id="A0A1I2G4W9"/>
<evidence type="ECO:0000256" key="1">
    <source>
        <dbReference type="SAM" id="MobiDB-lite"/>
    </source>
</evidence>
<feature type="domain" description="Peptidase M1 membrane alanine aminopeptidase" evidence="2">
    <location>
        <begin position="368"/>
        <end position="562"/>
    </location>
</feature>
<dbReference type="GO" id="GO:0008270">
    <property type="term" value="F:zinc ion binding"/>
    <property type="evidence" value="ECO:0007669"/>
    <property type="project" value="InterPro"/>
</dbReference>
<evidence type="ECO:0000313" key="3">
    <source>
        <dbReference type="EMBL" id="SFF11796.1"/>
    </source>
</evidence>
<organism evidence="3 4">
    <name type="scientific">Thermoflexibacter ruber</name>
    <dbReference type="NCBI Taxonomy" id="1003"/>
    <lineage>
        <taxon>Bacteria</taxon>
        <taxon>Pseudomonadati</taxon>
        <taxon>Bacteroidota</taxon>
        <taxon>Cytophagia</taxon>
        <taxon>Cytophagales</taxon>
        <taxon>Thermoflexibacteraceae</taxon>
        <taxon>Thermoflexibacter</taxon>
    </lineage>
</organism>
<sequence length="723" mass="82814">MCCGMVVNLFAQTPKVPYTSSKFEQLGAELPSPNNTRMADGSPGHEYWQNRADYNIKVELDDEKQSIKASETITYTNNSPKDLPYLWVQLDQNLFDKQSDTYKSLTYSLEDNFGLFMFIEYMRRTNFDGGYQILSVKDKLGKPLKFTIQRTMMRIDLPTPLKAKGGIVSFSIDWSFNITDAAADPIYTRSGFEFFEKDKNYVYEIAQWFPRMAVYSDVRGWQHKQFMGRGEFALPFGNYEVAITVPADHIVAATGELQNPLAVLSPEHLKRLEQAKTAQEPVFIVSQKEAEEAEKKKANTKKTWIYKAQNVRDFAWASSRKFIWDAMQVSVEGKKVWAMSYYPKEGNPLWERTSTKVVAHTLKVYSKHSIAYPYPVAISVHGPVGGMEYPMISFNNQGRPNPDGTYDKKTEAATISVIIHEVGHNFFPMIVNSDERQWTWMDEGLNSFLQYLAEKEWDKDFPSQSGPAKKIVSYMKGDPKKLVPIMTNSEQIDLMQFGPNAYSKPATALNVLRETVMGRELFDYAFKEYSRRWAFKHPEPADFFRSMEDASAMDLDWFWRGWFFGTEPVDISLDSVFFYKTPDNKNVSENGNIKMKNINPFIYTNIKGILGADANKALNENVYLYGLHLSNVGGLISPVIIQVNYKDGTSEIIRLPAEIWRYNPENITKVIHLPKEVSSFALDPHLETADIDEANNHFPRKQMPSQFDKIKNGANAGIEEEED</sequence>
<protein>
    <submittedName>
        <fullName evidence="3">Aminopeptidase N</fullName>
    </submittedName>
</protein>
<reference evidence="3 4" key="1">
    <citation type="submission" date="2016-10" db="EMBL/GenBank/DDBJ databases">
        <authorList>
            <person name="de Groot N.N."/>
        </authorList>
    </citation>
    <scope>NUCLEOTIDE SEQUENCE [LARGE SCALE GENOMIC DNA]</scope>
    <source>
        <strain>GEY</strain>
        <strain evidence="4">DSM 9560</strain>
    </source>
</reference>
<dbReference type="Pfam" id="PF01433">
    <property type="entry name" value="Peptidase_M1"/>
    <property type="match status" value="1"/>
</dbReference>
<dbReference type="GO" id="GO:0008237">
    <property type="term" value="F:metallopeptidase activity"/>
    <property type="evidence" value="ECO:0007669"/>
    <property type="project" value="InterPro"/>
</dbReference>
<proteinExistence type="predicted"/>
<dbReference type="Proteomes" id="UP000199513">
    <property type="component" value="Unassembled WGS sequence"/>
</dbReference>
<dbReference type="InterPro" id="IPR014782">
    <property type="entry name" value="Peptidase_M1_dom"/>
</dbReference>
<evidence type="ECO:0000313" key="4">
    <source>
        <dbReference type="Proteomes" id="UP000199513"/>
    </source>
</evidence>
<dbReference type="STRING" id="1003.SAMN04488541_101666"/>
<keyword evidence="3" id="KW-0645">Protease</keyword>
<keyword evidence="3" id="KW-0378">Hydrolase</keyword>
<feature type="region of interest" description="Disordered" evidence="1">
    <location>
        <begin position="698"/>
        <end position="723"/>
    </location>
</feature>
<dbReference type="InterPro" id="IPR027268">
    <property type="entry name" value="Peptidase_M4/M1_CTD_sf"/>
</dbReference>
<dbReference type="CDD" id="cd09604">
    <property type="entry name" value="M1_APN_like"/>
    <property type="match status" value="1"/>
</dbReference>
<keyword evidence="3" id="KW-0031">Aminopeptidase</keyword>
<dbReference type="GO" id="GO:0004177">
    <property type="term" value="F:aminopeptidase activity"/>
    <property type="evidence" value="ECO:0007669"/>
    <property type="project" value="UniProtKB-KW"/>
</dbReference>
<dbReference type="EMBL" id="FONY01000016">
    <property type="protein sequence ID" value="SFF11796.1"/>
    <property type="molecule type" value="Genomic_DNA"/>
</dbReference>
<keyword evidence="4" id="KW-1185">Reference proteome</keyword>
<gene>
    <name evidence="3" type="ORF">SAMN04488541_101666</name>
</gene>
<accession>A0A1I2G4W9</accession>
<dbReference type="Gene3D" id="1.10.390.10">
    <property type="entry name" value="Neutral Protease Domain 2"/>
    <property type="match status" value="1"/>
</dbReference>
<name>A0A1I2G4W9_9BACT</name>
<evidence type="ECO:0000259" key="2">
    <source>
        <dbReference type="Pfam" id="PF01433"/>
    </source>
</evidence>